<protein>
    <submittedName>
        <fullName evidence="2">Uncharacterized protein</fullName>
    </submittedName>
</protein>
<evidence type="ECO:0000313" key="2">
    <source>
        <dbReference type="EMBL" id="ORE05891.1"/>
    </source>
</evidence>
<feature type="region of interest" description="Disordered" evidence="1">
    <location>
        <begin position="1"/>
        <end position="60"/>
    </location>
</feature>
<dbReference type="EMBL" id="KV921934">
    <property type="protein sequence ID" value="ORE05891.1"/>
    <property type="molecule type" value="Genomic_DNA"/>
</dbReference>
<gene>
    <name evidence="2" type="ORF">BCV72DRAFT_229005</name>
</gene>
<reference evidence="2" key="1">
    <citation type="journal article" date="2016" name="Proc. Natl. Acad. Sci. U.S.A.">
        <title>Lipid metabolic changes in an early divergent fungus govern the establishment of a mutualistic symbiosis with endobacteria.</title>
        <authorList>
            <person name="Lastovetsky O.A."/>
            <person name="Gaspar M.L."/>
            <person name="Mondo S.J."/>
            <person name="LaButti K.M."/>
            <person name="Sandor L."/>
            <person name="Grigoriev I.V."/>
            <person name="Henry S.A."/>
            <person name="Pawlowska T.E."/>
        </authorList>
    </citation>
    <scope>NUCLEOTIDE SEQUENCE [LARGE SCALE GENOMIC DNA]</scope>
    <source>
        <strain evidence="2">ATCC 52814</strain>
    </source>
</reference>
<dbReference type="AlphaFoldDB" id="A0A1X0R1N1"/>
<accession>A0A1X0R1N1</accession>
<sequence>MKQEHGDYEMQRMIDSDLERTSLKPLIDTETKKSDRGAKYGILLPTERDEDEKDACFVKP</sequence>
<dbReference type="VEuPathDB" id="FungiDB:BCV72DRAFT_229005"/>
<dbReference type="Proteomes" id="UP000242414">
    <property type="component" value="Unassembled WGS sequence"/>
</dbReference>
<organism evidence="2">
    <name type="scientific">Rhizopus microsporus var. microsporus</name>
    <dbReference type="NCBI Taxonomy" id="86635"/>
    <lineage>
        <taxon>Eukaryota</taxon>
        <taxon>Fungi</taxon>
        <taxon>Fungi incertae sedis</taxon>
        <taxon>Mucoromycota</taxon>
        <taxon>Mucoromycotina</taxon>
        <taxon>Mucoromycetes</taxon>
        <taxon>Mucorales</taxon>
        <taxon>Mucorineae</taxon>
        <taxon>Rhizopodaceae</taxon>
        <taxon>Rhizopus</taxon>
    </lineage>
</organism>
<proteinExistence type="predicted"/>
<name>A0A1X0R1N1_RHIZD</name>
<feature type="compositionally biased region" description="Basic and acidic residues" evidence="1">
    <location>
        <begin position="1"/>
        <end position="38"/>
    </location>
</feature>
<evidence type="ECO:0000256" key="1">
    <source>
        <dbReference type="SAM" id="MobiDB-lite"/>
    </source>
</evidence>